<reference evidence="1" key="2">
    <citation type="submission" date="2017-11" db="EMBL/GenBank/DDBJ databases">
        <title>Coralsnake Venomics: Analyses of Venom Gland Transcriptomes and Proteomes of Six Brazilian Taxa.</title>
        <authorList>
            <person name="Aird S.D."/>
            <person name="Jorge da Silva N."/>
            <person name="Qiu L."/>
            <person name="Villar-Briones A."/>
            <person name="Aparecida-Saddi V."/>
            <person name="Campos-Telles M.P."/>
            <person name="Grau M."/>
            <person name="Mikheyev A.S."/>
        </authorList>
    </citation>
    <scope>NUCLEOTIDE SEQUENCE</scope>
    <source>
        <tissue evidence="1">Venom_gland</tissue>
    </source>
</reference>
<protein>
    <submittedName>
        <fullName evidence="1">Uncharacterized protein</fullName>
    </submittedName>
</protein>
<organism evidence="1">
    <name type="scientific">Micrurus lemniscatus lemniscatus</name>
    <dbReference type="NCBI Taxonomy" id="129467"/>
    <lineage>
        <taxon>Eukaryota</taxon>
        <taxon>Metazoa</taxon>
        <taxon>Chordata</taxon>
        <taxon>Craniata</taxon>
        <taxon>Vertebrata</taxon>
        <taxon>Euteleostomi</taxon>
        <taxon>Lepidosauria</taxon>
        <taxon>Squamata</taxon>
        <taxon>Bifurcata</taxon>
        <taxon>Unidentata</taxon>
        <taxon>Episquamata</taxon>
        <taxon>Toxicofera</taxon>
        <taxon>Serpentes</taxon>
        <taxon>Colubroidea</taxon>
        <taxon>Elapidae</taxon>
        <taxon>Elapinae</taxon>
        <taxon>Micrurus</taxon>
    </lineage>
</organism>
<dbReference type="EMBL" id="IACK01021534">
    <property type="protein sequence ID" value="LAA70815.1"/>
    <property type="molecule type" value="Transcribed_RNA"/>
</dbReference>
<dbReference type="AlphaFoldDB" id="A0A2D4HFT0"/>
<reference evidence="1" key="1">
    <citation type="submission" date="2017-07" db="EMBL/GenBank/DDBJ databases">
        <authorList>
            <person name="Mikheyev A."/>
            <person name="Grau M."/>
        </authorList>
    </citation>
    <scope>NUCLEOTIDE SEQUENCE</scope>
    <source>
        <tissue evidence="1">Venom_gland</tissue>
    </source>
</reference>
<evidence type="ECO:0000313" key="1">
    <source>
        <dbReference type="EMBL" id="LAA70815.1"/>
    </source>
</evidence>
<accession>A0A2D4HFT0</accession>
<name>A0A2D4HFT0_MICLE</name>
<proteinExistence type="predicted"/>
<sequence>MMPSIILGTNKGFSTYALAFSKDVSKLSLHLSYKDYGTHYLVPLNSILAFKQLRGGLVQACLASEMKPYQEPSGHSEKCKVVTIISIGRRGRCQERKEQTSYA</sequence>